<reference evidence="5" key="2">
    <citation type="submission" date="2025-09" db="UniProtKB">
        <authorList>
            <consortium name="Ensembl"/>
        </authorList>
    </citation>
    <scope>IDENTIFICATION</scope>
</reference>
<name>A0A8C5RBI4_9ANUR</name>
<dbReference type="Gene3D" id="2.30.30.40">
    <property type="entry name" value="SH3 Domains"/>
    <property type="match status" value="1"/>
</dbReference>
<dbReference type="InterPro" id="IPR036034">
    <property type="entry name" value="PDZ_sf"/>
</dbReference>
<dbReference type="Proteomes" id="UP000694569">
    <property type="component" value="Unplaced"/>
</dbReference>
<dbReference type="GeneTree" id="ENSGT00940000160777"/>
<dbReference type="FunFam" id="1.10.533.10:FF:000003">
    <property type="entry name" value="Caspase recruitment domain family, member 11"/>
    <property type="match status" value="1"/>
</dbReference>
<dbReference type="GO" id="GO:0005737">
    <property type="term" value="C:cytoplasm"/>
    <property type="evidence" value="ECO:0007669"/>
    <property type="project" value="TreeGrafter"/>
</dbReference>
<dbReference type="CDD" id="cd06736">
    <property type="entry name" value="PDZ_CARD11_CARD14-like"/>
    <property type="match status" value="1"/>
</dbReference>
<organism evidence="5 6">
    <name type="scientific">Leptobrachium leishanense</name>
    <name type="common">Leishan spiny toad</name>
    <dbReference type="NCBI Taxonomy" id="445787"/>
    <lineage>
        <taxon>Eukaryota</taxon>
        <taxon>Metazoa</taxon>
        <taxon>Chordata</taxon>
        <taxon>Craniata</taxon>
        <taxon>Vertebrata</taxon>
        <taxon>Euteleostomi</taxon>
        <taxon>Amphibia</taxon>
        <taxon>Batrachia</taxon>
        <taxon>Anura</taxon>
        <taxon>Pelobatoidea</taxon>
        <taxon>Megophryidae</taxon>
        <taxon>Leptobrachium</taxon>
    </lineage>
</organism>
<dbReference type="Pfam" id="PF00619">
    <property type="entry name" value="CARD"/>
    <property type="match status" value="1"/>
</dbReference>
<dbReference type="AlphaFoldDB" id="A0A8C5RBI4"/>
<dbReference type="Gene3D" id="1.10.533.10">
    <property type="entry name" value="Death Domain, Fas"/>
    <property type="match status" value="1"/>
</dbReference>
<sequence length="973" mass="111594">MSASWKADPEIMDLEEDNLWDMINQHRCNIVKRVYPERLTPYLRQTNVIDEADEEEVLHSPKFSTRAMRQGYLLDLLRTRGKNGALAFLDSLLLVYPRIYTQITGKEPTIDPNSFSKLIDSSQLNVFLLNSMSSLHEELTKEKQMKEVLLHHMRKMHDKVKRLEEERGSLHNVEAENHRLRKEMDEQGQALSKLKDVQYNLSMSYSVALQEKDSMQSKNNELQEQLFAMKEELHRVRKELQEAQTWSTRAQCEEELTTLQKENQKLKENLKLKGQGKLVSLDSIPQSDLTLESAQDLLNQLRGKITSFTALEKLWQKEKDEMMKETCNLQTNFEIINKKADAFHNQVTELQKERDQAYAARDTVQSEISSFLAEKDSLRQQVINLTDINSKLRLQIRSLEEQLQTQKIRRNCMDSDERDKCLQFKHQRLVRMDAICLSEESDRVSNCSNLESWSMRSNDSGSVLGDTLMSCSIQEAYPSGFAKSSSCSNDLPDLLQCEKTDTDSENEMDYRRDLQMFSNLDINDSGSEIGLPMPRRRPALRTSTRMTIMAFQGDDLLKQISIVGGNKTGIFIHHVAKGSAADEMSLIPGCQIMAVDFDVMNPSHKVDMEGMTSEDAHSTLNRVNGFCCLSIRTNLDEYRKLLSDIDTGSAISGDSFYVRVNQSLQGSTGNRLQVTCGDILHIKDTMFKGRSLWYGYRVNPYTMKDGESGKLPNYRLAQEHLITSIQHITWQNTTQRKLRKQVRIVSTDRCTSHLLWTSLDCGSCLCEDSSTGSTPSRSCSTLMPYVLVTPVKVTSKRPVLFVPSLLGRILSEKLCASKDFMKCDSECLTDPEYTAKFQRGDILGEKEGERIRCFFTRRTVESVVEQNAHCLLDLGLSCLSALNRMGIYPIVLHIPLTEKSVKKLKKPLHWWKNCEDLLLECVQREETELDGLPCFYRTVDPESWSDMESLLNSIKQVIKDEQSRVVWLENKPH</sequence>
<proteinExistence type="predicted"/>
<keyword evidence="6" id="KW-1185">Reference proteome</keyword>
<dbReference type="OrthoDB" id="8795751at2759"/>
<feature type="coiled-coil region" evidence="3">
    <location>
        <begin position="347"/>
        <end position="409"/>
    </location>
</feature>
<evidence type="ECO:0000256" key="2">
    <source>
        <dbReference type="ARBA" id="ARBA00023054"/>
    </source>
</evidence>
<evidence type="ECO:0000313" key="6">
    <source>
        <dbReference type="Proteomes" id="UP000694569"/>
    </source>
</evidence>
<gene>
    <name evidence="5" type="primary">CARD14</name>
</gene>
<dbReference type="Gene3D" id="2.30.42.10">
    <property type="match status" value="1"/>
</dbReference>
<accession>A0A8C5RBI4</accession>
<dbReference type="InterPro" id="IPR027417">
    <property type="entry name" value="P-loop_NTPase"/>
</dbReference>
<dbReference type="PANTHER" id="PTHR14559">
    <property type="entry name" value="CASPASE RECRUITMENT DOMAIN FAMILY"/>
    <property type="match status" value="1"/>
</dbReference>
<protein>
    <submittedName>
        <fullName evidence="5">Caspase recruitment domain family member 14</fullName>
    </submittedName>
</protein>
<keyword evidence="2 3" id="KW-0175">Coiled coil</keyword>
<evidence type="ECO:0000256" key="3">
    <source>
        <dbReference type="SAM" id="Coils"/>
    </source>
</evidence>
<evidence type="ECO:0000256" key="1">
    <source>
        <dbReference type="ARBA" id="ARBA00022553"/>
    </source>
</evidence>
<dbReference type="SUPFAM" id="SSF52540">
    <property type="entry name" value="P-loop containing nucleoside triphosphate hydrolases"/>
    <property type="match status" value="1"/>
</dbReference>
<dbReference type="GO" id="GO:0050700">
    <property type="term" value="F:CARD domain binding"/>
    <property type="evidence" value="ECO:0007669"/>
    <property type="project" value="TreeGrafter"/>
</dbReference>
<dbReference type="FunFam" id="3.40.50.300:FF:000867">
    <property type="entry name" value="Caspase recruitment domain family member 10"/>
    <property type="match status" value="1"/>
</dbReference>
<dbReference type="InterPro" id="IPR001315">
    <property type="entry name" value="CARD"/>
</dbReference>
<dbReference type="InterPro" id="IPR011029">
    <property type="entry name" value="DEATH-like_dom_sf"/>
</dbReference>
<feature type="domain" description="CARD" evidence="4">
    <location>
        <begin position="15"/>
        <end position="107"/>
    </location>
</feature>
<dbReference type="GO" id="GO:0042981">
    <property type="term" value="P:regulation of apoptotic process"/>
    <property type="evidence" value="ECO:0007669"/>
    <property type="project" value="InterPro"/>
</dbReference>
<dbReference type="SUPFAM" id="SSF50156">
    <property type="entry name" value="PDZ domain-like"/>
    <property type="match status" value="1"/>
</dbReference>
<feature type="coiled-coil region" evidence="3">
    <location>
        <begin position="146"/>
        <end position="269"/>
    </location>
</feature>
<evidence type="ECO:0000313" key="5">
    <source>
        <dbReference type="Ensembl" id="ENSLLEP00000049351.1"/>
    </source>
</evidence>
<dbReference type="PANTHER" id="PTHR14559:SF1">
    <property type="entry name" value="CASPASE RECRUITMENT DOMAIN-CONTAINING PROTEIN 14"/>
    <property type="match status" value="1"/>
</dbReference>
<dbReference type="Gene3D" id="3.40.50.300">
    <property type="entry name" value="P-loop containing nucleotide triphosphate hydrolases"/>
    <property type="match status" value="1"/>
</dbReference>
<dbReference type="Ensembl" id="ENSLLET00000051271.1">
    <property type="protein sequence ID" value="ENSLLEP00000049351.1"/>
    <property type="gene ID" value="ENSLLEG00000031062.1"/>
</dbReference>
<keyword evidence="1" id="KW-0597">Phosphoprotein</keyword>
<dbReference type="SUPFAM" id="SSF47986">
    <property type="entry name" value="DEATH domain"/>
    <property type="match status" value="1"/>
</dbReference>
<reference evidence="5" key="1">
    <citation type="submission" date="2025-08" db="UniProtKB">
        <authorList>
            <consortium name="Ensembl"/>
        </authorList>
    </citation>
    <scope>IDENTIFICATION</scope>
</reference>
<dbReference type="PROSITE" id="PS50209">
    <property type="entry name" value="CARD"/>
    <property type="match status" value="1"/>
</dbReference>
<evidence type="ECO:0000259" key="4">
    <source>
        <dbReference type="PROSITE" id="PS50209"/>
    </source>
</evidence>